<dbReference type="OrthoDB" id="5984482at2759"/>
<dbReference type="PANTHER" id="PTHR47635">
    <property type="entry name" value="CUB DOMAIN-CONTAINING PROTEIN"/>
    <property type="match status" value="1"/>
</dbReference>
<dbReference type="EMBL" id="OV696696">
    <property type="protein sequence ID" value="CAH1239766.1"/>
    <property type="molecule type" value="Genomic_DNA"/>
</dbReference>
<dbReference type="AlphaFoldDB" id="A0A8J9YR89"/>
<accession>A0A8J9YR89</accession>
<dbReference type="PANTHER" id="PTHR47635:SF2">
    <property type="entry name" value="LAMG-LIKE JELLYROLL FOLD DOMAIN-CONTAINING PROTEIN"/>
    <property type="match status" value="1"/>
</dbReference>
<name>A0A8J9YR89_BRALA</name>
<evidence type="ECO:0000313" key="1">
    <source>
        <dbReference type="EMBL" id="CAH1239766.1"/>
    </source>
</evidence>
<dbReference type="Pfam" id="PF13385">
    <property type="entry name" value="Laminin_G_3"/>
    <property type="match status" value="1"/>
</dbReference>
<sequence>MAYTSGLVGYWPLNGRHGSHDVSGYGNDGVQFDMGMADGPDGEAEGSYYFKGIQGSRVEVPNNGALCPRSYMTMQCWLFPEGETDVPLFSYQRDLKGNLYDYGVSFWLHNTSTKLSAQFSDQDKGKSQKEVRADVIKNDEWQFISATYSLTTGYVKLYRNGEEVESHEAGDVNLATQYPVIMGGKPAAKDGAVDKRCYKGRLAHMQVYNTALTQEQIKEAMERTKKGYY</sequence>
<reference evidence="1" key="1">
    <citation type="submission" date="2022-01" db="EMBL/GenBank/DDBJ databases">
        <authorList>
            <person name="Braso-Vives M."/>
        </authorList>
    </citation>
    <scope>NUCLEOTIDE SEQUENCE</scope>
</reference>
<dbReference type="InterPro" id="IPR013320">
    <property type="entry name" value="ConA-like_dom_sf"/>
</dbReference>
<dbReference type="SUPFAM" id="SSF49899">
    <property type="entry name" value="Concanavalin A-like lectins/glucanases"/>
    <property type="match status" value="1"/>
</dbReference>
<dbReference type="Gene3D" id="2.60.120.200">
    <property type="match status" value="1"/>
</dbReference>
<gene>
    <name evidence="1" type="primary">Hypp5881</name>
    <name evidence="1" type="ORF">BLAG_LOCUS3959</name>
</gene>
<evidence type="ECO:0000313" key="2">
    <source>
        <dbReference type="Proteomes" id="UP000838412"/>
    </source>
</evidence>
<keyword evidence="2" id="KW-1185">Reference proteome</keyword>
<protein>
    <submittedName>
        <fullName evidence="1">Hypp5881 protein</fullName>
    </submittedName>
</protein>
<dbReference type="Proteomes" id="UP000838412">
    <property type="component" value="Chromosome 11"/>
</dbReference>
<organism evidence="1 2">
    <name type="scientific">Branchiostoma lanceolatum</name>
    <name type="common">Common lancelet</name>
    <name type="synonym">Amphioxus lanceolatum</name>
    <dbReference type="NCBI Taxonomy" id="7740"/>
    <lineage>
        <taxon>Eukaryota</taxon>
        <taxon>Metazoa</taxon>
        <taxon>Chordata</taxon>
        <taxon>Cephalochordata</taxon>
        <taxon>Leptocardii</taxon>
        <taxon>Amphioxiformes</taxon>
        <taxon>Branchiostomatidae</taxon>
        <taxon>Branchiostoma</taxon>
    </lineage>
</organism>
<proteinExistence type="predicted"/>